<evidence type="ECO:0000313" key="1">
    <source>
        <dbReference type="EMBL" id="KIM80700.1"/>
    </source>
</evidence>
<sequence>MTVLVTQSHVTIPCVPQQSTTDSPPLSTLLLLGIVFLPLGHSVMNSISSAEMALHRPPVACLPIEMLSAIFEAAPFIGIIAPEERLKFTLAVSQVSRLWRQTAMHTSFLWSSILLLAECGQGWRELMKLMIKLSRSHPLNITVDLFRDAEDTQFRDILGWQLDIIIPEIFRWKCLYYTAGFYGDAFLFFEPISFLSAPILEALEVVVEMEEEQYLDQALSVFMGGAPLLSQVAVDGMTILSCLPPISSLTSLWLFDSPGPIDFGLFTKILTASSALTELMLDGDALDKGQIYQFYENGEFVDLSTLRSLRLKVEIFPKHQFFSLLTVLRCLGLEMMQITAIRADDSSPDSWPRHNCKPPTFTSLRSLELHYVDCTQIGADFDVTKLPALIHLVEWAIASHGMYESALVFIYRRTCT</sequence>
<accession>A0A0C3F7T5</accession>
<protein>
    <recommendedName>
        <fullName evidence="3">F-box domain-containing protein</fullName>
    </recommendedName>
</protein>
<dbReference type="Proteomes" id="UP000054166">
    <property type="component" value="Unassembled WGS sequence"/>
</dbReference>
<proteinExistence type="predicted"/>
<name>A0A0C3F7T5_PILCF</name>
<evidence type="ECO:0008006" key="3">
    <source>
        <dbReference type="Google" id="ProtNLM"/>
    </source>
</evidence>
<dbReference type="InParanoid" id="A0A0C3F7T5"/>
<dbReference type="HOGENOM" id="CLU_660753_0_0_1"/>
<reference evidence="2" key="2">
    <citation type="submission" date="2015-01" db="EMBL/GenBank/DDBJ databases">
        <title>Evolutionary Origins and Diversification of the Mycorrhizal Mutualists.</title>
        <authorList>
            <consortium name="DOE Joint Genome Institute"/>
            <consortium name="Mycorrhizal Genomics Consortium"/>
            <person name="Kohler A."/>
            <person name="Kuo A."/>
            <person name="Nagy L.G."/>
            <person name="Floudas D."/>
            <person name="Copeland A."/>
            <person name="Barry K.W."/>
            <person name="Cichocki N."/>
            <person name="Veneault-Fourrey C."/>
            <person name="LaButti K."/>
            <person name="Lindquist E.A."/>
            <person name="Lipzen A."/>
            <person name="Lundell T."/>
            <person name="Morin E."/>
            <person name="Murat C."/>
            <person name="Riley R."/>
            <person name="Ohm R."/>
            <person name="Sun H."/>
            <person name="Tunlid A."/>
            <person name="Henrissat B."/>
            <person name="Grigoriev I.V."/>
            <person name="Hibbett D.S."/>
            <person name="Martin F."/>
        </authorList>
    </citation>
    <scope>NUCLEOTIDE SEQUENCE [LARGE SCALE GENOMIC DNA]</scope>
    <source>
        <strain evidence="2">F 1598</strain>
    </source>
</reference>
<evidence type="ECO:0000313" key="2">
    <source>
        <dbReference type="Proteomes" id="UP000054166"/>
    </source>
</evidence>
<keyword evidence="2" id="KW-1185">Reference proteome</keyword>
<dbReference type="AlphaFoldDB" id="A0A0C3F7T5"/>
<dbReference type="OrthoDB" id="3244423at2759"/>
<organism evidence="1 2">
    <name type="scientific">Piloderma croceum (strain F 1598)</name>
    <dbReference type="NCBI Taxonomy" id="765440"/>
    <lineage>
        <taxon>Eukaryota</taxon>
        <taxon>Fungi</taxon>
        <taxon>Dikarya</taxon>
        <taxon>Basidiomycota</taxon>
        <taxon>Agaricomycotina</taxon>
        <taxon>Agaricomycetes</taxon>
        <taxon>Agaricomycetidae</taxon>
        <taxon>Atheliales</taxon>
        <taxon>Atheliaceae</taxon>
        <taxon>Piloderma</taxon>
    </lineage>
</organism>
<reference evidence="1 2" key="1">
    <citation type="submission" date="2014-04" db="EMBL/GenBank/DDBJ databases">
        <authorList>
            <consortium name="DOE Joint Genome Institute"/>
            <person name="Kuo A."/>
            <person name="Tarkka M."/>
            <person name="Buscot F."/>
            <person name="Kohler A."/>
            <person name="Nagy L.G."/>
            <person name="Floudas D."/>
            <person name="Copeland A."/>
            <person name="Barry K.W."/>
            <person name="Cichocki N."/>
            <person name="Veneault-Fourrey C."/>
            <person name="LaButti K."/>
            <person name="Lindquist E.A."/>
            <person name="Lipzen A."/>
            <person name="Lundell T."/>
            <person name="Morin E."/>
            <person name="Murat C."/>
            <person name="Sun H."/>
            <person name="Tunlid A."/>
            <person name="Henrissat B."/>
            <person name="Grigoriev I.V."/>
            <person name="Hibbett D.S."/>
            <person name="Martin F."/>
            <person name="Nordberg H.P."/>
            <person name="Cantor M.N."/>
            <person name="Hua S.X."/>
        </authorList>
    </citation>
    <scope>NUCLEOTIDE SEQUENCE [LARGE SCALE GENOMIC DNA]</scope>
    <source>
        <strain evidence="1 2">F 1598</strain>
    </source>
</reference>
<gene>
    <name evidence="1" type="ORF">PILCRDRAFT_9504</name>
</gene>
<dbReference type="EMBL" id="KN833003">
    <property type="protein sequence ID" value="KIM80700.1"/>
    <property type="molecule type" value="Genomic_DNA"/>
</dbReference>